<keyword evidence="8" id="KW-1185">Reference proteome</keyword>
<accession>A0A368VB20</accession>
<keyword evidence="2 6" id="KW-0813">Transport</keyword>
<dbReference type="AlphaFoldDB" id="A0A368VB20"/>
<feature type="transmembrane region" description="Helical" evidence="6">
    <location>
        <begin position="338"/>
        <end position="360"/>
    </location>
</feature>
<dbReference type="GO" id="GO:0035435">
    <property type="term" value="P:phosphate ion transmembrane transport"/>
    <property type="evidence" value="ECO:0007669"/>
    <property type="project" value="TreeGrafter"/>
</dbReference>
<feature type="transmembrane region" description="Helical" evidence="6">
    <location>
        <begin position="200"/>
        <end position="221"/>
    </location>
</feature>
<proteinExistence type="inferred from homology"/>
<evidence type="ECO:0000256" key="5">
    <source>
        <dbReference type="ARBA" id="ARBA00023136"/>
    </source>
</evidence>
<feature type="transmembrane region" description="Helical" evidence="6">
    <location>
        <begin position="67"/>
        <end position="84"/>
    </location>
</feature>
<evidence type="ECO:0000256" key="4">
    <source>
        <dbReference type="ARBA" id="ARBA00022989"/>
    </source>
</evidence>
<protein>
    <recommendedName>
        <fullName evidence="6">Phosphate transporter</fullName>
    </recommendedName>
</protein>
<gene>
    <name evidence="7" type="ORF">DFO77_104117</name>
</gene>
<dbReference type="PANTHER" id="PTHR11101:SF80">
    <property type="entry name" value="PHOSPHATE TRANSPORTER"/>
    <property type="match status" value="1"/>
</dbReference>
<evidence type="ECO:0000313" key="7">
    <source>
        <dbReference type="EMBL" id="RCW38359.1"/>
    </source>
</evidence>
<evidence type="ECO:0000256" key="6">
    <source>
        <dbReference type="RuleBase" id="RU363058"/>
    </source>
</evidence>
<organism evidence="7 8">
    <name type="scientific">Marinilabilia salmonicolor</name>
    <dbReference type="NCBI Taxonomy" id="989"/>
    <lineage>
        <taxon>Bacteria</taxon>
        <taxon>Pseudomonadati</taxon>
        <taxon>Bacteroidota</taxon>
        <taxon>Bacteroidia</taxon>
        <taxon>Marinilabiliales</taxon>
        <taxon>Marinilabiliaceae</taxon>
        <taxon>Marinilabilia</taxon>
    </lineage>
</organism>
<feature type="transmembrane region" description="Helical" evidence="6">
    <location>
        <begin position="276"/>
        <end position="301"/>
    </location>
</feature>
<dbReference type="GO" id="GO:0005315">
    <property type="term" value="F:phosphate transmembrane transporter activity"/>
    <property type="evidence" value="ECO:0007669"/>
    <property type="project" value="InterPro"/>
</dbReference>
<reference evidence="7 8" key="1">
    <citation type="submission" date="2018-07" db="EMBL/GenBank/DDBJ databases">
        <title>Freshwater and sediment microbial communities from various areas in North America, analyzing microbe dynamics in response to fracking.</title>
        <authorList>
            <person name="Lamendella R."/>
        </authorList>
    </citation>
    <scope>NUCLEOTIDE SEQUENCE [LARGE SCALE GENOMIC DNA]</scope>
    <source>
        <strain evidence="7 8">160A</strain>
    </source>
</reference>
<feature type="transmembrane region" description="Helical" evidence="6">
    <location>
        <begin position="25"/>
        <end position="46"/>
    </location>
</feature>
<feature type="transmembrane region" description="Helical" evidence="6">
    <location>
        <begin position="241"/>
        <end position="264"/>
    </location>
</feature>
<feature type="transmembrane region" description="Helical" evidence="6">
    <location>
        <begin position="307"/>
        <end position="326"/>
    </location>
</feature>
<evidence type="ECO:0000256" key="2">
    <source>
        <dbReference type="ARBA" id="ARBA00022448"/>
    </source>
</evidence>
<comment type="similarity">
    <text evidence="6">Belongs to the inorganic phosphate transporter (PiT) (TC 2.A.20) family.</text>
</comment>
<dbReference type="PANTHER" id="PTHR11101">
    <property type="entry name" value="PHOSPHATE TRANSPORTER"/>
    <property type="match status" value="1"/>
</dbReference>
<dbReference type="Pfam" id="PF01384">
    <property type="entry name" value="PHO4"/>
    <property type="match status" value="2"/>
</dbReference>
<keyword evidence="5 6" id="KW-0472">Membrane</keyword>
<dbReference type="GO" id="GO:0016020">
    <property type="term" value="C:membrane"/>
    <property type="evidence" value="ECO:0007669"/>
    <property type="project" value="UniProtKB-SubCell"/>
</dbReference>
<dbReference type="EMBL" id="QPIZ01000004">
    <property type="protein sequence ID" value="RCW38359.1"/>
    <property type="molecule type" value="Genomic_DNA"/>
</dbReference>
<evidence type="ECO:0000313" key="8">
    <source>
        <dbReference type="Proteomes" id="UP000252733"/>
    </source>
</evidence>
<dbReference type="InterPro" id="IPR001204">
    <property type="entry name" value="Phos_transporter"/>
</dbReference>
<dbReference type="Proteomes" id="UP000252733">
    <property type="component" value="Unassembled WGS sequence"/>
</dbReference>
<keyword evidence="3 6" id="KW-0812">Transmembrane</keyword>
<name>A0A368VB20_9BACT</name>
<keyword evidence="6" id="KW-0592">Phosphate transport</keyword>
<evidence type="ECO:0000256" key="1">
    <source>
        <dbReference type="ARBA" id="ARBA00004141"/>
    </source>
</evidence>
<keyword evidence="4 6" id="KW-1133">Transmembrane helix</keyword>
<comment type="subcellular location">
    <subcellularLocation>
        <location evidence="1 6">Membrane</location>
        <topology evidence="1 6">Multi-pass membrane protein</topology>
    </subcellularLocation>
</comment>
<comment type="caution">
    <text evidence="7">The sequence shown here is derived from an EMBL/GenBank/DDBJ whole genome shotgun (WGS) entry which is preliminary data.</text>
</comment>
<sequence length="366" mass="39378">MCFTSLCGFSEYDFLPPLLPQTIKLQIMLISFLIPFVIAMFLAITMGGSGTAPAFSAAYGTNLIKQSAIPGLFGVMVFIGAIVGGKNTAYTLGKGLLNPEMMTFTIVSVILISVAFALLIANLFGIPQSTSQATVLAVIAPAVYFNTLNTHKLLYDVLPTWFIMPIISFGLAFLIGKYIYKPIRKRGYTMSKRLNDHYMFKGGIIAMSMYVAFSIGTNNVANAAGPIAMMAVNELNINDSYFLQVLILSTLIVAPSFGIGSSIFGKKILQNTGKEIVLFGKVEAVIIAFISASLLLTASLLKGIPTSLVQLNVAAIIGIGVAKLGCKNIFLKTEVNRFFIMWVVAPLIAFCTALLLTWGADSWGLV</sequence>
<evidence type="ECO:0000256" key="3">
    <source>
        <dbReference type="ARBA" id="ARBA00022692"/>
    </source>
</evidence>
<feature type="transmembrane region" description="Helical" evidence="6">
    <location>
        <begin position="161"/>
        <end position="180"/>
    </location>
</feature>
<feature type="transmembrane region" description="Helical" evidence="6">
    <location>
        <begin position="104"/>
        <end position="126"/>
    </location>
</feature>